<evidence type="ECO:0000256" key="4">
    <source>
        <dbReference type="ARBA" id="ARBA00023172"/>
    </source>
</evidence>
<comment type="similarity">
    <text evidence="1">Belongs to the 'phage' integrase family.</text>
</comment>
<dbReference type="RefSeq" id="WP_102613000.1">
    <property type="nucleotide sequence ID" value="NZ_CADIKD010000045.1"/>
</dbReference>
<dbReference type="GO" id="GO:0015074">
    <property type="term" value="P:DNA integration"/>
    <property type="evidence" value="ECO:0007669"/>
    <property type="project" value="UniProtKB-KW"/>
</dbReference>
<evidence type="ECO:0000259" key="7">
    <source>
        <dbReference type="PROSITE" id="PS51900"/>
    </source>
</evidence>
<dbReference type="InterPro" id="IPR004107">
    <property type="entry name" value="Integrase_SAM-like_N"/>
</dbReference>
<name>A0A2N7VDL3_9BURK</name>
<dbReference type="InterPro" id="IPR002104">
    <property type="entry name" value="Integrase_catalytic"/>
</dbReference>
<protein>
    <submittedName>
        <fullName evidence="8">Integrase</fullName>
    </submittedName>
</protein>
<keyword evidence="2" id="KW-0229">DNA integration</keyword>
<dbReference type="Gene3D" id="1.10.443.10">
    <property type="entry name" value="Intergrase catalytic core"/>
    <property type="match status" value="1"/>
</dbReference>
<keyword evidence="4" id="KW-0233">DNA recombination</keyword>
<dbReference type="InterPro" id="IPR011010">
    <property type="entry name" value="DNA_brk_join_enz"/>
</dbReference>
<dbReference type="Pfam" id="PF00589">
    <property type="entry name" value="Phage_integrase"/>
    <property type="match status" value="1"/>
</dbReference>
<organism evidence="8 9">
    <name type="scientific">Trinickia soli</name>
    <dbReference type="NCBI Taxonomy" id="380675"/>
    <lineage>
        <taxon>Bacteria</taxon>
        <taxon>Pseudomonadati</taxon>
        <taxon>Pseudomonadota</taxon>
        <taxon>Betaproteobacteria</taxon>
        <taxon>Burkholderiales</taxon>
        <taxon>Burkholderiaceae</taxon>
        <taxon>Trinickia</taxon>
    </lineage>
</organism>
<dbReference type="GO" id="GO:0003677">
    <property type="term" value="F:DNA binding"/>
    <property type="evidence" value="ECO:0007669"/>
    <property type="project" value="UniProtKB-UniRule"/>
</dbReference>
<sequence>MTSLPANASPLRQRMIDDMRMRQLAPKTQESYLRIVREFARFLERSPDMATVEDLRRYQLYLVDHGTSPVSLNRAITGLKFFFTVTLDRPELMVRMQPVRVPRVLPVVLSPDEVRRLIEAAGNLKHQTALSVAYGAGLRASEVVALKVTDVDSERMTLRIEQGKGRRDRYAMLSPVLLERLRVWWRVARAQGKMLDGGWLFPGLDPVDPLSTRQLNRAIHAAAEAAHIDKRVSMHTLRHSFATHLLEQKVDIRVIQVLLGHAKLENTALYVQVATDLLHEVTSPLDRLPSE</sequence>
<dbReference type="PANTHER" id="PTHR30349:SF64">
    <property type="entry name" value="PROPHAGE INTEGRASE INTD-RELATED"/>
    <property type="match status" value="1"/>
</dbReference>
<dbReference type="AlphaFoldDB" id="A0A2N7VDL3"/>
<evidence type="ECO:0000256" key="3">
    <source>
        <dbReference type="ARBA" id="ARBA00023125"/>
    </source>
</evidence>
<accession>A0A2N7VDL3</accession>
<dbReference type="PANTHER" id="PTHR30349">
    <property type="entry name" value="PHAGE INTEGRASE-RELATED"/>
    <property type="match status" value="1"/>
</dbReference>
<evidence type="ECO:0000313" key="9">
    <source>
        <dbReference type="Proteomes" id="UP000235347"/>
    </source>
</evidence>
<proteinExistence type="inferred from homology"/>
<evidence type="ECO:0000256" key="2">
    <source>
        <dbReference type="ARBA" id="ARBA00022908"/>
    </source>
</evidence>
<evidence type="ECO:0000256" key="5">
    <source>
        <dbReference type="PROSITE-ProRule" id="PRU01248"/>
    </source>
</evidence>
<feature type="domain" description="Core-binding (CB)" evidence="7">
    <location>
        <begin position="6"/>
        <end position="87"/>
    </location>
</feature>
<evidence type="ECO:0000256" key="1">
    <source>
        <dbReference type="ARBA" id="ARBA00008857"/>
    </source>
</evidence>
<dbReference type="InterPro" id="IPR010998">
    <property type="entry name" value="Integrase_recombinase_N"/>
</dbReference>
<comment type="caution">
    <text evidence="8">The sequence shown here is derived from an EMBL/GenBank/DDBJ whole genome shotgun (WGS) entry which is preliminary data.</text>
</comment>
<feature type="domain" description="Tyr recombinase" evidence="6">
    <location>
        <begin position="104"/>
        <end position="283"/>
    </location>
</feature>
<dbReference type="PROSITE" id="PS51900">
    <property type="entry name" value="CB"/>
    <property type="match status" value="1"/>
</dbReference>
<evidence type="ECO:0000313" key="8">
    <source>
        <dbReference type="EMBL" id="PMS15242.1"/>
    </source>
</evidence>
<reference evidence="8 9" key="1">
    <citation type="submission" date="2018-01" db="EMBL/GenBank/DDBJ databases">
        <title>Whole genome analyses suggest that Burkholderia sensu lato contains two further novel genera in the rhizoxinica-symbiotica group Mycetohabitans gen. nov., and Trinickia gen. nov.: implications for the evolution of diazotrophy and nodulation in the Burkholderiaceae.</title>
        <authorList>
            <person name="Estrada-de los Santos P."/>
            <person name="Palmer M."/>
            <person name="Chavez-Ramirez B."/>
            <person name="Beukes C."/>
            <person name="Steenkamp E.T."/>
            <person name="Hirsch A.M."/>
            <person name="Manyaka P."/>
            <person name="Maluk M."/>
            <person name="Lafos M."/>
            <person name="Crook M."/>
            <person name="Gross E."/>
            <person name="Simon M.F."/>
            <person name="Bueno dos Reis Junior F."/>
            <person name="Poole P.S."/>
            <person name="Venter S.N."/>
            <person name="James E.K."/>
        </authorList>
    </citation>
    <scope>NUCLEOTIDE SEQUENCE [LARGE SCALE GENOMIC DNA]</scope>
    <source>
        <strain evidence="8 9">GP25-8</strain>
    </source>
</reference>
<dbReference type="SUPFAM" id="SSF56349">
    <property type="entry name" value="DNA breaking-rejoining enzymes"/>
    <property type="match status" value="1"/>
</dbReference>
<gene>
    <name evidence="8" type="ORF">C0Z19_27615</name>
</gene>
<evidence type="ECO:0000259" key="6">
    <source>
        <dbReference type="PROSITE" id="PS51898"/>
    </source>
</evidence>
<dbReference type="InterPro" id="IPR050090">
    <property type="entry name" value="Tyrosine_recombinase_XerCD"/>
</dbReference>
<keyword evidence="3 5" id="KW-0238">DNA-binding</keyword>
<dbReference type="Proteomes" id="UP000235347">
    <property type="component" value="Unassembled WGS sequence"/>
</dbReference>
<dbReference type="Pfam" id="PF13495">
    <property type="entry name" value="Phage_int_SAM_4"/>
    <property type="match status" value="1"/>
</dbReference>
<keyword evidence="9" id="KW-1185">Reference proteome</keyword>
<dbReference type="InterPro" id="IPR013762">
    <property type="entry name" value="Integrase-like_cat_sf"/>
</dbReference>
<dbReference type="InterPro" id="IPR044068">
    <property type="entry name" value="CB"/>
</dbReference>
<dbReference type="EMBL" id="PNYB01000057">
    <property type="protein sequence ID" value="PMS15242.1"/>
    <property type="molecule type" value="Genomic_DNA"/>
</dbReference>
<dbReference type="Gene3D" id="1.10.150.130">
    <property type="match status" value="1"/>
</dbReference>
<dbReference type="PROSITE" id="PS51898">
    <property type="entry name" value="TYR_RECOMBINASE"/>
    <property type="match status" value="1"/>
</dbReference>
<dbReference type="GO" id="GO:0006310">
    <property type="term" value="P:DNA recombination"/>
    <property type="evidence" value="ECO:0007669"/>
    <property type="project" value="UniProtKB-KW"/>
</dbReference>